<keyword evidence="6 11" id="KW-0822">Tryptophan biosynthesis</keyword>
<dbReference type="PANTHER" id="PTHR48077">
    <property type="entry name" value="TRYPTOPHAN SYNTHASE-RELATED"/>
    <property type="match status" value="1"/>
</dbReference>
<dbReference type="STRING" id="649333.SAMN04487989_10921"/>
<dbReference type="CDD" id="cd06446">
    <property type="entry name" value="Trp-synth_B"/>
    <property type="match status" value="1"/>
</dbReference>
<dbReference type="InterPro" id="IPR023026">
    <property type="entry name" value="Trp_synth_beta/beta-like"/>
</dbReference>
<dbReference type="EMBL" id="FOVN01000009">
    <property type="protein sequence ID" value="SFO00471.1"/>
    <property type="molecule type" value="Genomic_DNA"/>
</dbReference>
<dbReference type="Proteomes" id="UP000198705">
    <property type="component" value="Unassembled WGS sequence"/>
</dbReference>
<comment type="similarity">
    <text evidence="3 11">Belongs to the TrpB family.</text>
</comment>
<keyword evidence="7 11" id="KW-0663">Pyridoxal phosphate</keyword>
<dbReference type="UniPathway" id="UPA00035">
    <property type="reaction ID" value="UER00044"/>
</dbReference>
<dbReference type="Pfam" id="PF00291">
    <property type="entry name" value="PALP"/>
    <property type="match status" value="1"/>
</dbReference>
<reference evidence="14" key="1">
    <citation type="submission" date="2016-10" db="EMBL/GenBank/DDBJ databases">
        <authorList>
            <person name="Varghese N."/>
            <person name="Submissions S."/>
        </authorList>
    </citation>
    <scope>NUCLEOTIDE SEQUENCE [LARGE SCALE GENOMIC DNA]</scope>
    <source>
        <strain evidence="14">DSM 23925</strain>
    </source>
</reference>
<evidence type="ECO:0000256" key="7">
    <source>
        <dbReference type="ARBA" id="ARBA00022898"/>
    </source>
</evidence>
<evidence type="ECO:0000256" key="9">
    <source>
        <dbReference type="ARBA" id="ARBA00023239"/>
    </source>
</evidence>
<keyword evidence="9 11" id="KW-0456">Lyase</keyword>
<evidence type="ECO:0000256" key="5">
    <source>
        <dbReference type="ARBA" id="ARBA00022605"/>
    </source>
</evidence>
<evidence type="ECO:0000256" key="3">
    <source>
        <dbReference type="ARBA" id="ARBA00009982"/>
    </source>
</evidence>
<evidence type="ECO:0000256" key="10">
    <source>
        <dbReference type="ARBA" id="ARBA00049047"/>
    </source>
</evidence>
<feature type="modified residue" description="N6-(pyridoxal phosphate)lysine" evidence="11">
    <location>
        <position position="89"/>
    </location>
</feature>
<dbReference type="PROSITE" id="PS00168">
    <property type="entry name" value="TRP_SYNTHASE_BETA"/>
    <property type="match status" value="1"/>
</dbReference>
<dbReference type="FunFam" id="3.40.50.1100:FF:000001">
    <property type="entry name" value="Tryptophan synthase beta chain"/>
    <property type="match status" value="1"/>
</dbReference>
<keyword evidence="5 11" id="KW-0028">Amino-acid biosynthesis</keyword>
<comment type="function">
    <text evidence="11">The beta subunit is responsible for the synthesis of L-tryptophan from indole and L-serine.</text>
</comment>
<comment type="catalytic activity">
    <reaction evidence="10 11">
        <text>(1S,2R)-1-C-(indol-3-yl)glycerol 3-phosphate + L-serine = D-glyceraldehyde 3-phosphate + L-tryptophan + H2O</text>
        <dbReference type="Rhea" id="RHEA:10532"/>
        <dbReference type="ChEBI" id="CHEBI:15377"/>
        <dbReference type="ChEBI" id="CHEBI:33384"/>
        <dbReference type="ChEBI" id="CHEBI:57912"/>
        <dbReference type="ChEBI" id="CHEBI:58866"/>
        <dbReference type="ChEBI" id="CHEBI:59776"/>
        <dbReference type="EC" id="4.2.1.20"/>
    </reaction>
</comment>
<dbReference type="AlphaFoldDB" id="A0A1I5DNU9"/>
<dbReference type="PANTHER" id="PTHR48077:SF3">
    <property type="entry name" value="TRYPTOPHAN SYNTHASE"/>
    <property type="match status" value="1"/>
</dbReference>
<comment type="pathway">
    <text evidence="2 11">Amino-acid biosynthesis; L-tryptophan biosynthesis; L-tryptophan from chorismate: step 5/5.</text>
</comment>
<evidence type="ECO:0000256" key="6">
    <source>
        <dbReference type="ARBA" id="ARBA00022822"/>
    </source>
</evidence>
<keyword evidence="8 11" id="KW-0057">Aromatic amino acid biosynthesis</keyword>
<dbReference type="EC" id="4.2.1.20" evidence="11"/>
<name>A0A1I5DNU9_9FLAO</name>
<evidence type="ECO:0000256" key="4">
    <source>
        <dbReference type="ARBA" id="ARBA00011270"/>
    </source>
</evidence>
<dbReference type="Gene3D" id="3.40.50.1100">
    <property type="match status" value="2"/>
</dbReference>
<evidence type="ECO:0000256" key="11">
    <source>
        <dbReference type="HAMAP-Rule" id="MF_00133"/>
    </source>
</evidence>
<dbReference type="SUPFAM" id="SSF53686">
    <property type="entry name" value="Tryptophan synthase beta subunit-like PLP-dependent enzymes"/>
    <property type="match status" value="1"/>
</dbReference>
<keyword evidence="14" id="KW-1185">Reference proteome</keyword>
<dbReference type="GO" id="GO:0005737">
    <property type="term" value="C:cytoplasm"/>
    <property type="evidence" value="ECO:0007669"/>
    <property type="project" value="TreeGrafter"/>
</dbReference>
<dbReference type="GO" id="GO:0004834">
    <property type="term" value="F:tryptophan synthase activity"/>
    <property type="evidence" value="ECO:0007669"/>
    <property type="project" value="UniProtKB-UniRule"/>
</dbReference>
<dbReference type="RefSeq" id="WP_092210007.1">
    <property type="nucleotide sequence ID" value="NZ_FOVN01000009.1"/>
</dbReference>
<dbReference type="NCBIfam" id="TIGR00263">
    <property type="entry name" value="trpB"/>
    <property type="match status" value="1"/>
</dbReference>
<feature type="domain" description="Tryptophan synthase beta chain-like PALP" evidence="12">
    <location>
        <begin position="56"/>
        <end position="378"/>
    </location>
</feature>
<sequence>MTYNINEKGYYGEFGGAYIPEMLYPNVEELRLKYLEVMAEPDFQTEFKALLKNYVGRPSPLYFAKRLSEKYNTKIYLKREDLNHTGAHKINNTIGQILMAQRLGKKRIIAETGAGQHGVATATVCALMGLECIVYMGEIDIARQAPNVARMQMLGAKVIPASSGSKTLKDATNEAIRDWINNPVDTHYIIGSVVGPHPYPDMVARFQAIVSEEIKWQLQEQEGNPNPDYVIACVGGGSNAAGAYYHFLEDTNVKLIAVEAAGKGVNSGESAATSSLGKIGIIHGSKTLLMQSKDGQITEPYSISAGLDYPGVGPLHAHLFQSGRAEFIAITDDEAMEAGLELCQLEGIIPAIETAHALAIFKEKPFQPNDIVVLSLSGRGDKDLSTYNNYFNI</sequence>
<organism evidence="13 14">
    <name type="scientific">Bizionia echini</name>
    <dbReference type="NCBI Taxonomy" id="649333"/>
    <lineage>
        <taxon>Bacteria</taxon>
        <taxon>Pseudomonadati</taxon>
        <taxon>Bacteroidota</taxon>
        <taxon>Flavobacteriia</taxon>
        <taxon>Flavobacteriales</taxon>
        <taxon>Flavobacteriaceae</taxon>
        <taxon>Bizionia</taxon>
    </lineage>
</organism>
<dbReference type="OrthoDB" id="9766131at2"/>
<evidence type="ECO:0000313" key="13">
    <source>
        <dbReference type="EMBL" id="SFO00471.1"/>
    </source>
</evidence>
<comment type="cofactor">
    <cofactor evidence="1 11">
        <name>pyridoxal 5'-phosphate</name>
        <dbReference type="ChEBI" id="CHEBI:597326"/>
    </cofactor>
</comment>
<dbReference type="InterPro" id="IPR006654">
    <property type="entry name" value="Trp_synth_beta"/>
</dbReference>
<proteinExistence type="inferred from homology"/>
<evidence type="ECO:0000313" key="14">
    <source>
        <dbReference type="Proteomes" id="UP000198705"/>
    </source>
</evidence>
<evidence type="ECO:0000256" key="1">
    <source>
        <dbReference type="ARBA" id="ARBA00001933"/>
    </source>
</evidence>
<evidence type="ECO:0000256" key="8">
    <source>
        <dbReference type="ARBA" id="ARBA00023141"/>
    </source>
</evidence>
<evidence type="ECO:0000259" key="12">
    <source>
        <dbReference type="Pfam" id="PF00291"/>
    </source>
</evidence>
<dbReference type="InterPro" id="IPR006653">
    <property type="entry name" value="Trp_synth_b_CS"/>
</dbReference>
<dbReference type="InterPro" id="IPR001926">
    <property type="entry name" value="TrpB-like_PALP"/>
</dbReference>
<dbReference type="FunFam" id="3.40.50.1100:FF:000004">
    <property type="entry name" value="Tryptophan synthase beta chain"/>
    <property type="match status" value="1"/>
</dbReference>
<dbReference type="HAMAP" id="MF_00133">
    <property type="entry name" value="Trp_synth_beta"/>
    <property type="match status" value="1"/>
</dbReference>
<accession>A0A1I5DNU9</accession>
<comment type="subunit">
    <text evidence="4 11">Tetramer of two alpha and two beta chains.</text>
</comment>
<dbReference type="PIRSF" id="PIRSF001413">
    <property type="entry name" value="Trp_syn_beta"/>
    <property type="match status" value="1"/>
</dbReference>
<evidence type="ECO:0000256" key="2">
    <source>
        <dbReference type="ARBA" id="ARBA00004733"/>
    </source>
</evidence>
<protein>
    <recommendedName>
        <fullName evidence="11">Tryptophan synthase beta chain</fullName>
        <ecNumber evidence="11">4.2.1.20</ecNumber>
    </recommendedName>
</protein>
<dbReference type="InterPro" id="IPR036052">
    <property type="entry name" value="TrpB-like_PALP_sf"/>
</dbReference>
<gene>
    <name evidence="11" type="primary">trpB</name>
    <name evidence="13" type="ORF">SAMN04487989_10921</name>
</gene>